<keyword evidence="3" id="KW-1185">Reference proteome</keyword>
<evidence type="ECO:0000313" key="2">
    <source>
        <dbReference type="EMBL" id="KAK0597037.1"/>
    </source>
</evidence>
<comment type="caution">
    <text evidence="2">The sequence shown here is derived from an EMBL/GenBank/DDBJ whole genome shotgun (WGS) entry which is preliminary data.</text>
</comment>
<reference evidence="2" key="2">
    <citation type="submission" date="2023-06" db="EMBL/GenBank/DDBJ databases">
        <authorList>
            <person name="Swenson N.G."/>
            <person name="Wegrzyn J.L."/>
            <person name="Mcevoy S.L."/>
        </authorList>
    </citation>
    <scope>NUCLEOTIDE SEQUENCE</scope>
    <source>
        <strain evidence="2">NS2018</strain>
        <tissue evidence="2">Leaf</tissue>
    </source>
</reference>
<feature type="region of interest" description="Disordered" evidence="1">
    <location>
        <begin position="164"/>
        <end position="198"/>
    </location>
</feature>
<reference evidence="2" key="1">
    <citation type="journal article" date="2022" name="Plant J.">
        <title>Strategies of tolerance reflected in two North American maple genomes.</title>
        <authorList>
            <person name="McEvoy S.L."/>
            <person name="Sezen U.U."/>
            <person name="Trouern-Trend A."/>
            <person name="McMahon S.M."/>
            <person name="Schaberg P.G."/>
            <person name="Yang J."/>
            <person name="Wegrzyn J.L."/>
            <person name="Swenson N.G."/>
        </authorList>
    </citation>
    <scope>NUCLEOTIDE SEQUENCE</scope>
    <source>
        <strain evidence="2">NS2018</strain>
    </source>
</reference>
<name>A0AA39SMV7_ACESA</name>
<organism evidence="2 3">
    <name type="scientific">Acer saccharum</name>
    <name type="common">Sugar maple</name>
    <dbReference type="NCBI Taxonomy" id="4024"/>
    <lineage>
        <taxon>Eukaryota</taxon>
        <taxon>Viridiplantae</taxon>
        <taxon>Streptophyta</taxon>
        <taxon>Embryophyta</taxon>
        <taxon>Tracheophyta</taxon>
        <taxon>Spermatophyta</taxon>
        <taxon>Magnoliopsida</taxon>
        <taxon>eudicotyledons</taxon>
        <taxon>Gunneridae</taxon>
        <taxon>Pentapetalae</taxon>
        <taxon>rosids</taxon>
        <taxon>malvids</taxon>
        <taxon>Sapindales</taxon>
        <taxon>Sapindaceae</taxon>
        <taxon>Hippocastanoideae</taxon>
        <taxon>Acereae</taxon>
        <taxon>Acer</taxon>
    </lineage>
</organism>
<dbReference type="Proteomes" id="UP001168877">
    <property type="component" value="Unassembled WGS sequence"/>
</dbReference>
<sequence length="198" mass="22416">MDEFQRSDVPNMVAHLDDIGEGFTQIANIDTSPPRHFSFQDTTGNQHILEYGETEPQFNYNSEGAPNQYDEQFAHVQRLVPPPCAFYSINSGEVAPIRSQVDHQVVWEVLVKLGNAEKEASDDVGVLLTEMMASNLTDEEVVDHRSTTVASWRSHSWWLAGRATRRRRRRDDQHDSNSTATGRDREVSGKVGRWFGNG</sequence>
<protein>
    <submittedName>
        <fullName evidence="2">Uncharacterized protein</fullName>
    </submittedName>
</protein>
<evidence type="ECO:0000256" key="1">
    <source>
        <dbReference type="SAM" id="MobiDB-lite"/>
    </source>
</evidence>
<evidence type="ECO:0000313" key="3">
    <source>
        <dbReference type="Proteomes" id="UP001168877"/>
    </source>
</evidence>
<dbReference type="AlphaFoldDB" id="A0AA39SMV7"/>
<dbReference type="EMBL" id="JAUESC010000004">
    <property type="protein sequence ID" value="KAK0597037.1"/>
    <property type="molecule type" value="Genomic_DNA"/>
</dbReference>
<accession>A0AA39SMV7</accession>
<gene>
    <name evidence="2" type="ORF">LWI29_021149</name>
</gene>
<proteinExistence type="predicted"/>